<dbReference type="EMBL" id="ML977315">
    <property type="protein sequence ID" value="KAF2119297.1"/>
    <property type="molecule type" value="Genomic_DNA"/>
</dbReference>
<sequence>MPPVLLILPFFLALTTASHLPKRAICTVPSLADPAKDDVPAIHAALQQCGDTGRILMPLNNTYTIRSPLDLSPCRACDFQINGVLNVSDAYAYWQTQPYVIKAPNTTAAVIRSDGNTGVIDGNNCGYSAALKGASTYSRAPPLVSVLDSSYVLVFSGLTVKNVPGTAFYINNSTGIRFHSIAFEGGSSAAAVGYVVDAARHVYVWNSTIRAREGCVRVLTNSSNVQVEESTCIIDAAGSGNVDLQPSGISFYLSPSLLGRRLEWIRNVWVKSTKFVGEMDAVAFVPGGEGTVEVFNATFTDVEVGGGVKEAVRVYWEDGVKYNVSKVLLRDWTGTAKETSEFRCQADDICDFVKEGWDVVEGA</sequence>
<evidence type="ECO:0000256" key="9">
    <source>
        <dbReference type="ARBA" id="ARBA00023295"/>
    </source>
</evidence>
<dbReference type="InterPro" id="IPR012334">
    <property type="entry name" value="Pectin_lyas_fold"/>
</dbReference>
<keyword evidence="8" id="KW-0119">Carbohydrate metabolism</keyword>
<dbReference type="Pfam" id="PF00295">
    <property type="entry name" value="Glyco_hydro_28"/>
    <property type="match status" value="1"/>
</dbReference>
<name>A0A6A5ZKA7_9PLEO</name>
<dbReference type="SUPFAM" id="SSF51126">
    <property type="entry name" value="Pectin lyase-like"/>
    <property type="match status" value="1"/>
</dbReference>
<proteinExistence type="inferred from homology"/>
<evidence type="ECO:0000313" key="18">
    <source>
        <dbReference type="Proteomes" id="UP000799770"/>
    </source>
</evidence>
<dbReference type="AlphaFoldDB" id="A0A6A5ZKA7"/>
<evidence type="ECO:0000256" key="2">
    <source>
        <dbReference type="ARBA" id="ARBA00008834"/>
    </source>
</evidence>
<evidence type="ECO:0000256" key="16">
    <source>
        <dbReference type="SAM" id="SignalP"/>
    </source>
</evidence>
<dbReference type="Gene3D" id="2.160.20.10">
    <property type="entry name" value="Single-stranded right-handed beta-helix, Pectin lyase-like"/>
    <property type="match status" value="1"/>
</dbReference>
<dbReference type="InterPro" id="IPR000743">
    <property type="entry name" value="Glyco_hydro_28"/>
</dbReference>
<dbReference type="InterPro" id="IPR011050">
    <property type="entry name" value="Pectin_lyase_fold/virulence"/>
</dbReference>
<dbReference type="GO" id="GO:0000272">
    <property type="term" value="P:polysaccharide catabolic process"/>
    <property type="evidence" value="ECO:0007669"/>
    <property type="project" value="UniProtKB-KW"/>
</dbReference>
<dbReference type="GO" id="GO:0016829">
    <property type="term" value="F:lyase activity"/>
    <property type="evidence" value="ECO:0007669"/>
    <property type="project" value="UniProtKB-KW"/>
</dbReference>
<evidence type="ECO:0000256" key="8">
    <source>
        <dbReference type="ARBA" id="ARBA00023277"/>
    </source>
</evidence>
<dbReference type="PANTHER" id="PTHR31736:SF12">
    <property type="entry name" value="EXO-POLYGALACTURONASE, PUTATIVE-RELATED"/>
    <property type="match status" value="1"/>
</dbReference>
<evidence type="ECO:0000256" key="15">
    <source>
        <dbReference type="RuleBase" id="RU361169"/>
    </source>
</evidence>
<comment type="subcellular location">
    <subcellularLocation>
        <location evidence="1">Secreted</location>
    </subcellularLocation>
</comment>
<dbReference type="GO" id="GO:0047911">
    <property type="term" value="F:galacturan 1,4-alpha-galacturonidase activity"/>
    <property type="evidence" value="ECO:0007669"/>
    <property type="project" value="UniProtKB-EC"/>
</dbReference>
<keyword evidence="18" id="KW-1185">Reference proteome</keyword>
<keyword evidence="7" id="KW-0325">Glycoprotein</keyword>
<evidence type="ECO:0000256" key="12">
    <source>
        <dbReference type="ARBA" id="ARBA00037312"/>
    </source>
</evidence>
<evidence type="ECO:0000313" key="17">
    <source>
        <dbReference type="EMBL" id="KAF2119297.1"/>
    </source>
</evidence>
<keyword evidence="9 15" id="KW-0326">Glycosidase</keyword>
<keyword evidence="5 15" id="KW-0378">Hydrolase</keyword>
<evidence type="ECO:0000256" key="1">
    <source>
        <dbReference type="ARBA" id="ARBA00004613"/>
    </source>
</evidence>
<accession>A0A6A5ZKA7</accession>
<comment type="function">
    <text evidence="12">Specific in hydrolyzing the terminal glycosidic bond of polygalacturonic acid and oligogalacturonates.</text>
</comment>
<dbReference type="Proteomes" id="UP000799770">
    <property type="component" value="Unassembled WGS sequence"/>
</dbReference>
<evidence type="ECO:0000256" key="5">
    <source>
        <dbReference type="ARBA" id="ARBA00022801"/>
    </source>
</evidence>
<feature type="chain" id="PRO_5025533049" description="galacturonan 1,4-alpha-galacturonidase" evidence="16">
    <location>
        <begin position="18"/>
        <end position="363"/>
    </location>
</feature>
<keyword evidence="17" id="KW-0456">Lyase</keyword>
<evidence type="ECO:0000256" key="6">
    <source>
        <dbReference type="ARBA" id="ARBA00023157"/>
    </source>
</evidence>
<keyword evidence="10" id="KW-0961">Cell wall biogenesis/degradation</keyword>
<dbReference type="GO" id="GO:0005576">
    <property type="term" value="C:extracellular region"/>
    <property type="evidence" value="ECO:0007669"/>
    <property type="project" value="UniProtKB-SubCell"/>
</dbReference>
<evidence type="ECO:0000256" key="7">
    <source>
        <dbReference type="ARBA" id="ARBA00023180"/>
    </source>
</evidence>
<keyword evidence="11" id="KW-0624">Polysaccharide degradation</keyword>
<keyword evidence="4 16" id="KW-0732">Signal</keyword>
<dbReference type="PANTHER" id="PTHR31736">
    <property type="match status" value="1"/>
</dbReference>
<comment type="similarity">
    <text evidence="2 15">Belongs to the glycosyl hydrolase 28 family.</text>
</comment>
<evidence type="ECO:0000256" key="14">
    <source>
        <dbReference type="ARBA" id="ARBA00048766"/>
    </source>
</evidence>
<keyword evidence="6" id="KW-1015">Disulfide bond</keyword>
<dbReference type="OrthoDB" id="187139at2759"/>
<protein>
    <recommendedName>
        <fullName evidence="13">galacturonan 1,4-alpha-galacturonidase</fullName>
        <ecNumber evidence="13">3.2.1.67</ecNumber>
    </recommendedName>
</protein>
<evidence type="ECO:0000256" key="3">
    <source>
        <dbReference type="ARBA" id="ARBA00022525"/>
    </source>
</evidence>
<keyword evidence="3" id="KW-0964">Secreted</keyword>
<evidence type="ECO:0000256" key="13">
    <source>
        <dbReference type="ARBA" id="ARBA00038933"/>
    </source>
</evidence>
<gene>
    <name evidence="17" type="ORF">BDV96DRAFT_642332</name>
</gene>
<organism evidence="17 18">
    <name type="scientific">Lophiotrema nucula</name>
    <dbReference type="NCBI Taxonomy" id="690887"/>
    <lineage>
        <taxon>Eukaryota</taxon>
        <taxon>Fungi</taxon>
        <taxon>Dikarya</taxon>
        <taxon>Ascomycota</taxon>
        <taxon>Pezizomycotina</taxon>
        <taxon>Dothideomycetes</taxon>
        <taxon>Pleosporomycetidae</taxon>
        <taxon>Pleosporales</taxon>
        <taxon>Lophiotremataceae</taxon>
        <taxon>Lophiotrema</taxon>
    </lineage>
</organism>
<reference evidence="17" key="1">
    <citation type="journal article" date="2020" name="Stud. Mycol.">
        <title>101 Dothideomycetes genomes: a test case for predicting lifestyles and emergence of pathogens.</title>
        <authorList>
            <person name="Haridas S."/>
            <person name="Albert R."/>
            <person name="Binder M."/>
            <person name="Bloem J."/>
            <person name="Labutti K."/>
            <person name="Salamov A."/>
            <person name="Andreopoulos B."/>
            <person name="Baker S."/>
            <person name="Barry K."/>
            <person name="Bills G."/>
            <person name="Bluhm B."/>
            <person name="Cannon C."/>
            <person name="Castanera R."/>
            <person name="Culley D."/>
            <person name="Daum C."/>
            <person name="Ezra D."/>
            <person name="Gonzalez J."/>
            <person name="Henrissat B."/>
            <person name="Kuo A."/>
            <person name="Liang C."/>
            <person name="Lipzen A."/>
            <person name="Lutzoni F."/>
            <person name="Magnuson J."/>
            <person name="Mondo S."/>
            <person name="Nolan M."/>
            <person name="Ohm R."/>
            <person name="Pangilinan J."/>
            <person name="Park H.-J."/>
            <person name="Ramirez L."/>
            <person name="Alfaro M."/>
            <person name="Sun H."/>
            <person name="Tritt A."/>
            <person name="Yoshinaga Y."/>
            <person name="Zwiers L.-H."/>
            <person name="Turgeon B."/>
            <person name="Goodwin S."/>
            <person name="Spatafora J."/>
            <person name="Crous P."/>
            <person name="Grigoriev I."/>
        </authorList>
    </citation>
    <scope>NUCLEOTIDE SEQUENCE</scope>
    <source>
        <strain evidence="17">CBS 627.86</strain>
    </source>
</reference>
<dbReference type="GO" id="GO:0004650">
    <property type="term" value="F:polygalacturonase activity"/>
    <property type="evidence" value="ECO:0007669"/>
    <property type="project" value="InterPro"/>
</dbReference>
<comment type="catalytic activity">
    <reaction evidence="14">
        <text>[(1-&gt;4)-alpha-D-galacturonosyl](n) + H2O = alpha-D-galacturonate + [(1-&gt;4)-alpha-D-galacturonosyl](n-1)</text>
        <dbReference type="Rhea" id="RHEA:14117"/>
        <dbReference type="Rhea" id="RHEA-COMP:14570"/>
        <dbReference type="Rhea" id="RHEA-COMP:14572"/>
        <dbReference type="ChEBI" id="CHEBI:15377"/>
        <dbReference type="ChEBI" id="CHEBI:58658"/>
        <dbReference type="ChEBI" id="CHEBI:140523"/>
        <dbReference type="EC" id="3.2.1.67"/>
    </reaction>
</comment>
<evidence type="ECO:0000256" key="10">
    <source>
        <dbReference type="ARBA" id="ARBA00023316"/>
    </source>
</evidence>
<feature type="signal peptide" evidence="16">
    <location>
        <begin position="1"/>
        <end position="17"/>
    </location>
</feature>
<dbReference type="EC" id="3.2.1.67" evidence="13"/>
<evidence type="ECO:0000256" key="11">
    <source>
        <dbReference type="ARBA" id="ARBA00023326"/>
    </source>
</evidence>
<evidence type="ECO:0000256" key="4">
    <source>
        <dbReference type="ARBA" id="ARBA00022729"/>
    </source>
</evidence>
<dbReference type="GO" id="GO:0071555">
    <property type="term" value="P:cell wall organization"/>
    <property type="evidence" value="ECO:0007669"/>
    <property type="project" value="UniProtKB-KW"/>
</dbReference>